<dbReference type="SUPFAM" id="SSF48576">
    <property type="entry name" value="Terpenoid synthases"/>
    <property type="match status" value="1"/>
</dbReference>
<proteinExistence type="inferred from homology"/>
<gene>
    <name evidence="2" type="ORF">FJQ98_24395</name>
</gene>
<sequence length="309" mass="35733">MNTTSQKEIMDCASNWIIESFFNQQLQDTAIEYIQYKFNQPLSFSKLTEIHYNVFRNVHNKKELIEIQTIVELILLSADILDDIQDNDASCNPWSNKTLSCNLNILLGYLFIAFQRIHSIDCSDDVKIFLHNIIYPSLLDAINGQHADLINDLTTEQEYFDMTALKSGSLILLANLLGAGNVCPTTFEKIKEYSYYLGIIAQVRNDVNDVLYTKHKNDMKGKKKTLPILYYLHIQDPRFASIKEYYNKNVSFEELLDSERQTLQLCIDNGGAITYCKVVEQIYLKKFKDCIYSLDIPTKHKHLLLTINV</sequence>
<dbReference type="Gene3D" id="1.10.600.10">
    <property type="entry name" value="Farnesyl Diphosphate Synthase"/>
    <property type="match status" value="1"/>
</dbReference>
<keyword evidence="3" id="KW-1185">Reference proteome</keyword>
<dbReference type="RefSeq" id="WP_053593900.1">
    <property type="nucleotide sequence ID" value="NZ_CP067341.1"/>
</dbReference>
<dbReference type="InterPro" id="IPR008949">
    <property type="entry name" value="Isoprenoid_synthase_dom_sf"/>
</dbReference>
<accession>A0ABX7AVF8</accession>
<keyword evidence="1" id="KW-0808">Transferase</keyword>
<dbReference type="SFLD" id="SFLDS00005">
    <property type="entry name" value="Isoprenoid_Synthase_Type_I"/>
    <property type="match status" value="1"/>
</dbReference>
<dbReference type="EMBL" id="CP067341">
    <property type="protein sequence ID" value="QQP12199.1"/>
    <property type="molecule type" value="Genomic_DNA"/>
</dbReference>
<dbReference type="CDD" id="cd00867">
    <property type="entry name" value="Trans_IPPS"/>
    <property type="match status" value="1"/>
</dbReference>
<dbReference type="Proteomes" id="UP000596049">
    <property type="component" value="Chromosome"/>
</dbReference>
<dbReference type="InterPro" id="IPR033965">
    <property type="entry name" value="ComQ"/>
</dbReference>
<dbReference type="SFLD" id="SFLDG01211">
    <property type="entry name" value="Competence_Regulatory_Protein"/>
    <property type="match status" value="1"/>
</dbReference>
<comment type="similarity">
    <text evidence="1">Belongs to the FPP/GGPP synthase family.</text>
</comment>
<reference evidence="2 3" key="1">
    <citation type="submission" date="2020-01" db="EMBL/GenBank/DDBJ databases">
        <authorList>
            <person name="Liu G."/>
            <person name="Liu B."/>
        </authorList>
    </citation>
    <scope>NUCLEOTIDE SEQUENCE [LARGE SCALE GENOMIC DNA]</scope>
    <source>
        <strain evidence="2 3">FJAT-51161</strain>
    </source>
</reference>
<evidence type="ECO:0000313" key="3">
    <source>
        <dbReference type="Proteomes" id="UP000596049"/>
    </source>
</evidence>
<organism evidence="2 3">
    <name type="scientific">Lysinibacillus agricola</name>
    <dbReference type="NCBI Taxonomy" id="2590012"/>
    <lineage>
        <taxon>Bacteria</taxon>
        <taxon>Bacillati</taxon>
        <taxon>Bacillota</taxon>
        <taxon>Bacilli</taxon>
        <taxon>Bacillales</taxon>
        <taxon>Bacillaceae</taxon>
        <taxon>Lysinibacillus</taxon>
    </lineage>
</organism>
<evidence type="ECO:0000313" key="2">
    <source>
        <dbReference type="EMBL" id="QQP12199.1"/>
    </source>
</evidence>
<dbReference type="InterPro" id="IPR000092">
    <property type="entry name" value="Polyprenyl_synt"/>
</dbReference>
<protein>
    <submittedName>
        <fullName evidence="2">Polyprenyl synthetase family protein</fullName>
    </submittedName>
</protein>
<evidence type="ECO:0000256" key="1">
    <source>
        <dbReference type="RuleBase" id="RU004466"/>
    </source>
</evidence>
<name>A0ABX7AVF8_9BACI</name>
<dbReference type="Pfam" id="PF00348">
    <property type="entry name" value="polyprenyl_synt"/>
    <property type="match status" value="1"/>
</dbReference>